<evidence type="ECO:0000313" key="2">
    <source>
        <dbReference type="Proteomes" id="UP000237662"/>
    </source>
</evidence>
<dbReference type="Proteomes" id="UP000237662">
    <property type="component" value="Unassembled WGS sequence"/>
</dbReference>
<evidence type="ECO:0000313" key="1">
    <source>
        <dbReference type="EMBL" id="PPK87775.1"/>
    </source>
</evidence>
<comment type="caution">
    <text evidence="1">The sequence shown here is derived from an EMBL/GenBank/DDBJ whole genome shotgun (WGS) entry which is preliminary data.</text>
</comment>
<reference evidence="1 2" key="1">
    <citation type="submission" date="2018-02" db="EMBL/GenBank/DDBJ databases">
        <title>Genomic Encyclopedia of Archaeal and Bacterial Type Strains, Phase II (KMG-II): from individual species to whole genera.</title>
        <authorList>
            <person name="Goeker M."/>
        </authorList>
    </citation>
    <scope>NUCLEOTIDE SEQUENCE [LARGE SCALE GENOMIC DNA]</scope>
    <source>
        <strain evidence="1 2">DSM 29526</strain>
    </source>
</reference>
<dbReference type="EMBL" id="PTJC01000005">
    <property type="protein sequence ID" value="PPK87775.1"/>
    <property type="molecule type" value="Genomic_DNA"/>
</dbReference>
<accession>A0A2S6I8F9</accession>
<name>A0A2S6I8F9_9BACT</name>
<dbReference type="AlphaFoldDB" id="A0A2S6I8F9"/>
<protein>
    <submittedName>
        <fullName evidence="1">Uncharacterized protein</fullName>
    </submittedName>
</protein>
<gene>
    <name evidence="1" type="ORF">CLV84_0727</name>
</gene>
<sequence>MVFGAEAQERCPYQNPDLKPEIHLTPSDLPLIVQQLESERLRLERAITACVQELDYALANLHQAGLIQVNRQLRIYRHLRDPSAALLAKARRQLPNLHAARGRPGLGEVDEYRDLMATREAELTARIAALERKSTDSHTDGDELLGVLEARLDHKITEARLRIPEHLLLELIREANRLELTVKYLGEWQYSTLTVTRGAGNLRRLGFDVSATGARLSVADLSSVTPYDLLILLSAVVYDGFFLEQMPEATLEY</sequence>
<keyword evidence="2" id="KW-1185">Reference proteome</keyword>
<organism evidence="1 2">
    <name type="scientific">Neolewinella xylanilytica</name>
    <dbReference type="NCBI Taxonomy" id="1514080"/>
    <lineage>
        <taxon>Bacteria</taxon>
        <taxon>Pseudomonadati</taxon>
        <taxon>Bacteroidota</taxon>
        <taxon>Saprospiria</taxon>
        <taxon>Saprospirales</taxon>
        <taxon>Lewinellaceae</taxon>
        <taxon>Neolewinella</taxon>
    </lineage>
</organism>
<proteinExistence type="predicted"/>